<dbReference type="InterPro" id="IPR015943">
    <property type="entry name" value="WD40/YVTN_repeat-like_dom_sf"/>
</dbReference>
<evidence type="ECO:0000313" key="3">
    <source>
        <dbReference type="Proteomes" id="UP000637628"/>
    </source>
</evidence>
<dbReference type="InterPro" id="IPR011047">
    <property type="entry name" value="Quinoprotein_ADH-like_sf"/>
</dbReference>
<dbReference type="Proteomes" id="UP000637628">
    <property type="component" value="Unassembled WGS sequence"/>
</dbReference>
<keyword evidence="3" id="KW-1185">Reference proteome</keyword>
<dbReference type="Gene3D" id="2.130.10.10">
    <property type="entry name" value="YVTN repeat-like/Quinoprotein amine dehydrogenase"/>
    <property type="match status" value="1"/>
</dbReference>
<dbReference type="PANTHER" id="PTHR34512:SF30">
    <property type="entry name" value="OUTER MEMBRANE PROTEIN ASSEMBLY FACTOR BAMB"/>
    <property type="match status" value="1"/>
</dbReference>
<dbReference type="Pfam" id="PF13360">
    <property type="entry name" value="PQQ_2"/>
    <property type="match status" value="2"/>
</dbReference>
<evidence type="ECO:0000259" key="1">
    <source>
        <dbReference type="Pfam" id="PF13360"/>
    </source>
</evidence>
<sequence length="441" mass="46789">MTTIELGEVTEDAVTPPMPVNIPRLRRAALAVLAAAGLLALGGSAHPPPAGVHPLWSTPLRSGESWSLSADTAYLSRLDDKVSAYNLTTGELRWNVPAGADLSGDFGATGPQPLGDLVLVPADPKVITLEQPDGSLHFFMTIRTTIALDATTGDERWRTSGQATSYGNAGPLLISEDEDNARTIRLRLVRAADGTDIWNRSIPPAQSWTPILDGDRPVAIATVTPDGLVTVYDYATGKPRRSLRLPDTDTGQRYTALMSAGGNLVVMRDREAGTETTVYRPDDLRALWHTTQQTAYLTECGEMVCAIGDGVIIGHDPQTGRQTWQLPGMRDMTMVGPNRMVVTGDLATGDNFLVEPSSGQTVHGPIVGRLVTRQGQAGTPTFLRPAAEPPGRLAVVTVDLADGTEHKLGTVPAITTEDICTTADGYLACVRGGALEITAVG</sequence>
<evidence type="ECO:0000313" key="2">
    <source>
        <dbReference type="EMBL" id="GID99137.1"/>
    </source>
</evidence>
<dbReference type="InterPro" id="IPR002372">
    <property type="entry name" value="PQQ_rpt_dom"/>
</dbReference>
<name>A0ABQ3YNJ5_9ACTN</name>
<feature type="domain" description="Pyrrolo-quinoline quinone repeat" evidence="1">
    <location>
        <begin position="144"/>
        <end position="269"/>
    </location>
</feature>
<comment type="caution">
    <text evidence="2">The sequence shown here is derived from an EMBL/GenBank/DDBJ whole genome shotgun (WGS) entry which is preliminary data.</text>
</comment>
<organism evidence="2 3">
    <name type="scientific">Paractinoplanes durhamensis</name>
    <dbReference type="NCBI Taxonomy" id="113563"/>
    <lineage>
        <taxon>Bacteria</taxon>
        <taxon>Bacillati</taxon>
        <taxon>Actinomycetota</taxon>
        <taxon>Actinomycetes</taxon>
        <taxon>Micromonosporales</taxon>
        <taxon>Micromonosporaceae</taxon>
        <taxon>Paractinoplanes</taxon>
    </lineage>
</organism>
<dbReference type="EMBL" id="BOML01000005">
    <property type="protein sequence ID" value="GID99137.1"/>
    <property type="molecule type" value="Genomic_DNA"/>
</dbReference>
<proteinExistence type="predicted"/>
<accession>A0ABQ3YNJ5</accession>
<dbReference type="PANTHER" id="PTHR34512">
    <property type="entry name" value="CELL SURFACE PROTEIN"/>
    <property type="match status" value="1"/>
</dbReference>
<feature type="domain" description="Pyrrolo-quinoline quinone repeat" evidence="1">
    <location>
        <begin position="55"/>
        <end position="135"/>
    </location>
</feature>
<dbReference type="RefSeq" id="WP_203724543.1">
    <property type="nucleotide sequence ID" value="NZ_BAAATX010000004.1"/>
</dbReference>
<dbReference type="SUPFAM" id="SSF50998">
    <property type="entry name" value="Quinoprotein alcohol dehydrogenase-like"/>
    <property type="match status" value="1"/>
</dbReference>
<protein>
    <recommendedName>
        <fullName evidence="1">Pyrrolo-quinoline quinone repeat domain-containing protein</fullName>
    </recommendedName>
</protein>
<reference evidence="2 3" key="1">
    <citation type="submission" date="2021-01" db="EMBL/GenBank/DDBJ databases">
        <title>Whole genome shotgun sequence of Actinoplanes durhamensis NBRC 14914.</title>
        <authorList>
            <person name="Komaki H."/>
            <person name="Tamura T."/>
        </authorList>
    </citation>
    <scope>NUCLEOTIDE SEQUENCE [LARGE SCALE GENOMIC DNA]</scope>
    <source>
        <strain evidence="2 3">NBRC 14914</strain>
    </source>
</reference>
<gene>
    <name evidence="2" type="ORF">Adu01nite_04880</name>
</gene>